<organism evidence="2 3">
    <name type="scientific">Agaribacter marinus</name>
    <dbReference type="NCBI Taxonomy" id="1431249"/>
    <lineage>
        <taxon>Bacteria</taxon>
        <taxon>Pseudomonadati</taxon>
        <taxon>Pseudomonadota</taxon>
        <taxon>Gammaproteobacteria</taxon>
        <taxon>Alteromonadales</taxon>
        <taxon>Alteromonadaceae</taxon>
        <taxon>Agaribacter</taxon>
    </lineage>
</organism>
<accession>A0AA37SXG8</accession>
<keyword evidence="1" id="KW-0812">Transmembrane</keyword>
<dbReference type="AlphaFoldDB" id="A0AA37SXG8"/>
<evidence type="ECO:0000313" key="3">
    <source>
        <dbReference type="Proteomes" id="UP001156601"/>
    </source>
</evidence>
<gene>
    <name evidence="2" type="ORF">GCM10007852_03690</name>
</gene>
<comment type="caution">
    <text evidence="2">The sequence shown here is derived from an EMBL/GenBank/DDBJ whole genome shotgun (WGS) entry which is preliminary data.</text>
</comment>
<keyword evidence="1" id="KW-0472">Membrane</keyword>
<protein>
    <submittedName>
        <fullName evidence="2">Uncharacterized protein</fullName>
    </submittedName>
</protein>
<keyword evidence="3" id="KW-1185">Reference proteome</keyword>
<feature type="transmembrane region" description="Helical" evidence="1">
    <location>
        <begin position="94"/>
        <end position="116"/>
    </location>
</feature>
<reference evidence="2" key="1">
    <citation type="journal article" date="2014" name="Int. J. Syst. Evol. Microbiol.">
        <title>Complete genome sequence of Corynebacterium casei LMG S-19264T (=DSM 44701T), isolated from a smear-ripened cheese.</title>
        <authorList>
            <consortium name="US DOE Joint Genome Institute (JGI-PGF)"/>
            <person name="Walter F."/>
            <person name="Albersmeier A."/>
            <person name="Kalinowski J."/>
            <person name="Ruckert C."/>
        </authorList>
    </citation>
    <scope>NUCLEOTIDE SEQUENCE</scope>
    <source>
        <strain evidence="2">NBRC 110023</strain>
    </source>
</reference>
<evidence type="ECO:0000313" key="2">
    <source>
        <dbReference type="EMBL" id="GLR69461.1"/>
    </source>
</evidence>
<dbReference type="EMBL" id="BSOT01000005">
    <property type="protein sequence ID" value="GLR69461.1"/>
    <property type="molecule type" value="Genomic_DNA"/>
</dbReference>
<name>A0AA37SXG8_9ALTE</name>
<proteinExistence type="predicted"/>
<dbReference type="Proteomes" id="UP001156601">
    <property type="component" value="Unassembled WGS sequence"/>
</dbReference>
<feature type="transmembrane region" description="Helical" evidence="1">
    <location>
        <begin position="6"/>
        <end position="27"/>
    </location>
</feature>
<evidence type="ECO:0000256" key="1">
    <source>
        <dbReference type="SAM" id="Phobius"/>
    </source>
</evidence>
<feature type="transmembrane region" description="Helical" evidence="1">
    <location>
        <begin position="39"/>
        <end position="61"/>
    </location>
</feature>
<sequence length="270" mass="30676">MLLLILLPILTSGFYIWNNSPFFFYKLHRYEGQMLYLKSASSGLLCVLCAGAILLPISFYMPNTINGINIDIETWVFTLLIDALQTSPPVAKQLTWILLTTVAAHIFAWLLCKLHYLRLNALSKKHQQDSLVILMAGVLSDSPLDAKLFESYAGNEPILITLSNRKVYVGVVSSLGEPTEVEGMDQEINLVPIMSGYRDSRDLTVTFNTEYQTIEKNDDLMLTIRQDLIETITKFDFDVYEEFTKQKVTATAKTKVTFNPKENSFTWFTS</sequence>
<reference evidence="2" key="2">
    <citation type="submission" date="2023-01" db="EMBL/GenBank/DDBJ databases">
        <title>Draft genome sequence of Agaribacter marinus strain NBRC 110023.</title>
        <authorList>
            <person name="Sun Q."/>
            <person name="Mori K."/>
        </authorList>
    </citation>
    <scope>NUCLEOTIDE SEQUENCE</scope>
    <source>
        <strain evidence="2">NBRC 110023</strain>
    </source>
</reference>
<keyword evidence="1" id="KW-1133">Transmembrane helix</keyword>